<reference evidence="2" key="1">
    <citation type="journal article" date="2020" name="mSystems">
        <title>Genome- and Community-Level Interaction Insights into Carbon Utilization and Element Cycling Functions of Hydrothermarchaeota in Hydrothermal Sediment.</title>
        <authorList>
            <person name="Zhou Z."/>
            <person name="Liu Y."/>
            <person name="Xu W."/>
            <person name="Pan J."/>
            <person name="Luo Z.H."/>
            <person name="Li M."/>
        </authorList>
    </citation>
    <scope>NUCLEOTIDE SEQUENCE [LARGE SCALE GENOMIC DNA]</scope>
    <source>
        <strain evidence="2">HyVt-74</strain>
    </source>
</reference>
<dbReference type="SUPFAM" id="SSF53756">
    <property type="entry name" value="UDP-Glycosyltransferase/glycogen phosphorylase"/>
    <property type="match status" value="1"/>
</dbReference>
<dbReference type="AlphaFoldDB" id="A0A7C5DFE0"/>
<name>A0A7C5DFE0_UNCW3</name>
<dbReference type="InterPro" id="IPR055259">
    <property type="entry name" value="YkvP/CgeB_Glyco_trans-like"/>
</dbReference>
<dbReference type="Proteomes" id="UP000886110">
    <property type="component" value="Unassembled WGS sequence"/>
</dbReference>
<organism evidence="2">
    <name type="scientific">candidate division WOR-3 bacterium</name>
    <dbReference type="NCBI Taxonomy" id="2052148"/>
    <lineage>
        <taxon>Bacteria</taxon>
        <taxon>Bacteria division WOR-3</taxon>
    </lineage>
</organism>
<evidence type="ECO:0000313" key="2">
    <source>
        <dbReference type="EMBL" id="HHE05104.1"/>
    </source>
</evidence>
<dbReference type="Pfam" id="PF13524">
    <property type="entry name" value="Glyco_trans_1_2"/>
    <property type="match status" value="1"/>
</dbReference>
<feature type="domain" description="Spore protein YkvP/CgeB glycosyl transferase-like" evidence="1">
    <location>
        <begin position="1"/>
        <end position="69"/>
    </location>
</feature>
<comment type="caution">
    <text evidence="2">The sequence shown here is derived from an EMBL/GenBank/DDBJ whole genome shotgun (WGS) entry which is preliminary data.</text>
</comment>
<gene>
    <name evidence="2" type="ORF">ENL19_03470</name>
</gene>
<proteinExistence type="predicted"/>
<protein>
    <submittedName>
        <fullName evidence="2">Glycosyltransferase family 1 protein</fullName>
    </submittedName>
</protein>
<dbReference type="EMBL" id="DRTB01000263">
    <property type="protein sequence ID" value="HHE05104.1"/>
    <property type="molecule type" value="Genomic_DNA"/>
</dbReference>
<accession>A0A7C5DFE0</accession>
<dbReference type="Gene3D" id="3.40.50.2000">
    <property type="entry name" value="Glycogen Phosphorylase B"/>
    <property type="match status" value="1"/>
</dbReference>
<sequence length="87" mass="10177">MKLFEFLALNKPVLASNTAELRSFDGCILLYSNESELRDKVLYLKANPKLIKEIIKRNKKILKKYDWGSHLRKRMLSAIRIIVGEEI</sequence>
<evidence type="ECO:0000259" key="1">
    <source>
        <dbReference type="Pfam" id="PF13524"/>
    </source>
</evidence>